<name>A0ACC0M304_RHOML</name>
<keyword evidence="2" id="KW-1185">Reference proteome</keyword>
<accession>A0ACC0M304</accession>
<dbReference type="Proteomes" id="UP001062846">
    <property type="component" value="Chromosome 10"/>
</dbReference>
<organism evidence="1 2">
    <name type="scientific">Rhododendron molle</name>
    <name type="common">Chinese azalea</name>
    <name type="synonym">Azalea mollis</name>
    <dbReference type="NCBI Taxonomy" id="49168"/>
    <lineage>
        <taxon>Eukaryota</taxon>
        <taxon>Viridiplantae</taxon>
        <taxon>Streptophyta</taxon>
        <taxon>Embryophyta</taxon>
        <taxon>Tracheophyta</taxon>
        <taxon>Spermatophyta</taxon>
        <taxon>Magnoliopsida</taxon>
        <taxon>eudicotyledons</taxon>
        <taxon>Gunneridae</taxon>
        <taxon>Pentapetalae</taxon>
        <taxon>asterids</taxon>
        <taxon>Ericales</taxon>
        <taxon>Ericaceae</taxon>
        <taxon>Ericoideae</taxon>
        <taxon>Rhodoreae</taxon>
        <taxon>Rhododendron</taxon>
    </lineage>
</organism>
<comment type="caution">
    <text evidence="1">The sequence shown here is derived from an EMBL/GenBank/DDBJ whole genome shotgun (WGS) entry which is preliminary data.</text>
</comment>
<reference evidence="1" key="1">
    <citation type="submission" date="2022-02" db="EMBL/GenBank/DDBJ databases">
        <title>Plant Genome Project.</title>
        <authorList>
            <person name="Zhang R.-G."/>
        </authorList>
    </citation>
    <scope>NUCLEOTIDE SEQUENCE</scope>
    <source>
        <strain evidence="1">AT1</strain>
    </source>
</reference>
<protein>
    <submittedName>
        <fullName evidence="1">Uncharacterized protein</fullName>
    </submittedName>
</protein>
<evidence type="ECO:0000313" key="2">
    <source>
        <dbReference type="Proteomes" id="UP001062846"/>
    </source>
</evidence>
<evidence type="ECO:0000313" key="1">
    <source>
        <dbReference type="EMBL" id="KAI8535330.1"/>
    </source>
</evidence>
<proteinExistence type="predicted"/>
<gene>
    <name evidence="1" type="ORF">RHMOL_Rhmol10G0165800</name>
</gene>
<dbReference type="EMBL" id="CM046397">
    <property type="protein sequence ID" value="KAI8535330.1"/>
    <property type="molecule type" value="Genomic_DNA"/>
</dbReference>
<sequence>MADGTLSMADGLGLKTIDSHELRRRHQFLDLVENPQIHPPQMSNPRSPILFELDNPNVPVSSDLSPRFHSRGTDPASLLVSTSKGFGAQSPKSASNPNLSWNFQQVFMEGSLKLEAEEQVHHLQEVDKVQDANPNPKMLFNVRGNPYVEGDPNMGYPVEAIQPSHFVQRTVGGSLTPNLGLDSTFTSHKPPFRAPHAQPQAAPTPHHHLNSNTHAKPLQAQQPNPKSNTGQNKPKPKNWASLLQSQSPSLDMKLEYFPDLHRGKEALVEIDLELTEKEVDQSSPHKIALSHQNIPSSVRSLTPCPDPSSIEEDSEDSENELLEVLEGVVTSVVHSHKITTPSTNIGTKLTENTVHEQSNQAANKAAKSPTSDTEVTSNDQNLVGADKKGEPPDLLTHAISDVKLMQGGSNKAGHNGKNRSQSKGSSRKQRK</sequence>